<keyword evidence="3" id="KW-1185">Reference proteome</keyword>
<dbReference type="Gene3D" id="3.40.1050.10">
    <property type="entry name" value="Carbonic anhydrase"/>
    <property type="match status" value="1"/>
</dbReference>
<proteinExistence type="inferred from homology"/>
<evidence type="ECO:0000313" key="3">
    <source>
        <dbReference type="Proteomes" id="UP001589838"/>
    </source>
</evidence>
<dbReference type="PANTHER" id="PTHR43175">
    <property type="entry name" value="CARBONIC ANHYDRASE"/>
    <property type="match status" value="1"/>
</dbReference>
<dbReference type="RefSeq" id="WP_335959813.1">
    <property type="nucleotide sequence ID" value="NZ_JAXBLX010000007.1"/>
</dbReference>
<dbReference type="PANTHER" id="PTHR43175:SF1">
    <property type="entry name" value="CARBONIC ANHYDRASE-LIKE PROTEIN YBCF-RELATED"/>
    <property type="match status" value="1"/>
</dbReference>
<protein>
    <recommendedName>
        <fullName evidence="4">Carbonic anhydrase</fullName>
    </recommendedName>
</protein>
<dbReference type="InterPro" id="IPR001765">
    <property type="entry name" value="Carbonic_anhydrase"/>
</dbReference>
<dbReference type="SUPFAM" id="SSF53056">
    <property type="entry name" value="beta-carbonic anhydrase, cab"/>
    <property type="match status" value="1"/>
</dbReference>
<dbReference type="EMBL" id="JBHLUX010000093">
    <property type="protein sequence ID" value="MFC0473367.1"/>
    <property type="molecule type" value="Genomic_DNA"/>
</dbReference>
<comment type="caution">
    <text evidence="2">The sequence shown here is derived from an EMBL/GenBank/DDBJ whole genome shotgun (WGS) entry which is preliminary data.</text>
</comment>
<organism evidence="2 3">
    <name type="scientific">Halalkalibacter kiskunsagensis</name>
    <dbReference type="NCBI Taxonomy" id="1548599"/>
    <lineage>
        <taxon>Bacteria</taxon>
        <taxon>Bacillati</taxon>
        <taxon>Bacillota</taxon>
        <taxon>Bacilli</taxon>
        <taxon>Bacillales</taxon>
        <taxon>Bacillaceae</taxon>
        <taxon>Halalkalibacter</taxon>
    </lineage>
</organism>
<sequence>MLKGINETNSTKKVLVITDIKHEFQQHLPELLKLEASKLLVLSSIDAAITQPYGCLVRNIILEIYQENVEQIYLIASKEHTSPKFNKTIMLDKFEKDGIDLRLIQAIDYSRIVGEDVLSWLNGSENDIEQTLMQSLDILIKHPLVPKRVSISAYTVNMESGYLNEVEVKNPEKDIC</sequence>
<name>A0ABV6KJ64_9BACI</name>
<accession>A0ABV6KJ64</accession>
<evidence type="ECO:0000256" key="1">
    <source>
        <dbReference type="ARBA" id="ARBA00006217"/>
    </source>
</evidence>
<dbReference type="Proteomes" id="UP001589838">
    <property type="component" value="Unassembled WGS sequence"/>
</dbReference>
<evidence type="ECO:0008006" key="4">
    <source>
        <dbReference type="Google" id="ProtNLM"/>
    </source>
</evidence>
<evidence type="ECO:0000313" key="2">
    <source>
        <dbReference type="EMBL" id="MFC0473367.1"/>
    </source>
</evidence>
<reference evidence="2 3" key="1">
    <citation type="submission" date="2024-09" db="EMBL/GenBank/DDBJ databases">
        <authorList>
            <person name="Sun Q."/>
            <person name="Mori K."/>
        </authorList>
    </citation>
    <scope>NUCLEOTIDE SEQUENCE [LARGE SCALE GENOMIC DNA]</scope>
    <source>
        <strain evidence="2 3">NCAIM B.02610</strain>
    </source>
</reference>
<comment type="similarity">
    <text evidence="1">Belongs to the beta-class carbonic anhydrase family.</text>
</comment>
<gene>
    <name evidence="2" type="ORF">ACFFHM_23390</name>
</gene>
<dbReference type="InterPro" id="IPR036874">
    <property type="entry name" value="Carbonic_anhydrase_sf"/>
</dbReference>